<reference evidence="1 2" key="1">
    <citation type="submission" date="2017-01" db="EMBL/GenBank/DDBJ databases">
        <title>Comparative genomic analysis of Brazilian Leptospira santarosai.</title>
        <authorList>
            <person name="Moreno L.Z."/>
            <person name="Miraglia F."/>
            <person name="Kremer F.S."/>
            <person name="Eslabao M.R."/>
            <person name="Lilenbaum W."/>
            <person name="Dellagostin O.A."/>
            <person name="Moreno A.M."/>
        </authorList>
    </citation>
    <scope>NUCLEOTIDE SEQUENCE [LARGE SCALE GENOMIC DNA]</scope>
    <source>
        <strain evidence="1 2">M52/8-19</strain>
    </source>
</reference>
<organism evidence="1 2">
    <name type="scientific">Leptospira santarosai</name>
    <dbReference type="NCBI Taxonomy" id="28183"/>
    <lineage>
        <taxon>Bacteria</taxon>
        <taxon>Pseudomonadati</taxon>
        <taxon>Spirochaetota</taxon>
        <taxon>Spirochaetia</taxon>
        <taxon>Leptospirales</taxon>
        <taxon>Leptospiraceae</taxon>
        <taxon>Leptospira</taxon>
    </lineage>
</organism>
<dbReference type="AlphaFoldDB" id="A0AB73LKE0"/>
<proteinExistence type="predicted"/>
<dbReference type="RefSeq" id="WP_076638016.1">
    <property type="nucleotide sequence ID" value="NZ_MTSU01000037.1"/>
</dbReference>
<evidence type="ECO:0000313" key="2">
    <source>
        <dbReference type="Proteomes" id="UP000189337"/>
    </source>
</evidence>
<evidence type="ECO:0000313" key="1">
    <source>
        <dbReference type="EMBL" id="ONF90689.1"/>
    </source>
</evidence>
<name>A0AB73LKE0_9LEPT</name>
<dbReference type="Proteomes" id="UP000189337">
    <property type="component" value="Unassembled WGS sequence"/>
</dbReference>
<comment type="caution">
    <text evidence="1">The sequence shown here is derived from an EMBL/GenBank/DDBJ whole genome shotgun (WGS) entry which is preliminary data.</text>
</comment>
<accession>A0AB73LKE0</accession>
<dbReference type="EMBL" id="MTSU01000037">
    <property type="protein sequence ID" value="ONF90689.1"/>
    <property type="molecule type" value="Genomic_DNA"/>
</dbReference>
<protein>
    <submittedName>
        <fullName evidence="1">Uncharacterized protein</fullName>
    </submittedName>
</protein>
<gene>
    <name evidence="1" type="ORF">BWD14_19520</name>
</gene>
<sequence>MLKKGLLLSIFLFLYMGGGMKAQTKKIDRNDRVKLADGIYLDVNPYIQEKFKDAGLDEVEFTKKKFLPTLLAYRQALVDQDIDKVLTFYSKEKFIPDGIGDYKHKGVKVKNEKEFLKVWKQDIRTCMKTDNYEQEKFILSDMKVCSLIDASKHLLNGNLEILIVPEPVERTVFDRDMGFVVIVFNNIHEQLLNALPFVEEGKEFKIIHSYDAVHEIRRVYDPNYVPNGTP</sequence>